<dbReference type="NCBIfam" id="NF008907">
    <property type="entry name" value="PRK12270.1"/>
    <property type="match status" value="1"/>
</dbReference>
<dbReference type="Pfam" id="PF00676">
    <property type="entry name" value="E1_dh"/>
    <property type="match status" value="1"/>
</dbReference>
<sequence length="913" mass="102433">MDTTYANRFNLKYMETMYASYLENPDAVDPSWRYFFDGVAFASQHPLNPAGEGGESSTGYKMQRLLRAYRKWGHLYAKLDPLDLDQEAPTLKPTDYVAFTDAEKSNPVPTLGFLPEPHTAFETMIAALERTYCGTIGIEYTHGSDPEREQWFQERIEPNQNQPQLDLATKRGILQRLNAAELFERFLHTKYVGQKRFSLEGAESLIPCLAELLESLGGLGAEEVVIGMPHRGRLNVLANIMGKTYAEIFTEFEDDPAHTIQGAGDVKYHKGFVSDFETRAGAKIHINLADNPSHLEAVTPVVQGQVRAHQSLRNDENRGKVVPVLIHGDASFAGQGIVSETLNMFKLEGFSTGGTIHIIVNNQIGFTTEPRDSRSTKYSSDVARQILAPVFHVNGDDPEALVHAIRIAAEFRQTFHHDVVIDLVCYRRHGHNEGDEPSFTQPVMYGAIKPHPSARKIYTEALLQRGDVEEKVARELEAEFTATLQDHLESARGGNVTKQAPPVGDHYHAHRGTEYADMFAPVATQVAEKTLRDLGERLAALPDGFNINRKVKRVLDERLRQLQAGEGIDWGNAEHLAFASLVNEGIPCRLTGQDVKRGTFSHRHAGLFDSKTGAEHVPLKQLHPQQAGFKIYNSHLSELAVVGFEFGYSLAPPKCLVIWEAQFGDFVNGAQIIIDQFIAASETKWQRVSDLVMFLPHGYEGQGPEHSSARMERFLQMCAQNNMQVANLTEPAQLFHILRRQVKREFQKPLVIMTPKSLLRHKACVSKLADFSENGFREIIVDNKKVPGARRLVLCSGKVYYDLQEERERRNSDDVAIARIEQLYPLKEADLLALAEQYADLEDIVWLQEEPQNMGAWSFIEPRLRGLFAELPIRYVGREAAASPAVGSSRVHRQQQEAIINRALVIEHPVAAV</sequence>
<feature type="domain" description="Transketolase-like pyrimidine-binding" evidence="7">
    <location>
        <begin position="568"/>
        <end position="761"/>
    </location>
</feature>
<dbReference type="InterPro" id="IPR031717">
    <property type="entry name" value="ODO-1/KGD_C"/>
</dbReference>
<dbReference type="SMART" id="SM00861">
    <property type="entry name" value="Transket_pyr"/>
    <property type="match status" value="1"/>
</dbReference>
<dbReference type="InterPro" id="IPR042179">
    <property type="entry name" value="KGD_C_sf"/>
</dbReference>
<evidence type="ECO:0000259" key="7">
    <source>
        <dbReference type="SMART" id="SM00861"/>
    </source>
</evidence>
<evidence type="ECO:0000256" key="1">
    <source>
        <dbReference type="ARBA" id="ARBA00001964"/>
    </source>
</evidence>
<evidence type="ECO:0000256" key="2">
    <source>
        <dbReference type="ARBA" id="ARBA00003906"/>
    </source>
</evidence>
<accession>A0A8J7Q6K6</accession>
<gene>
    <name evidence="8" type="ORF">J3U88_04235</name>
</gene>
<dbReference type="GO" id="GO:0030976">
    <property type="term" value="F:thiamine pyrophosphate binding"/>
    <property type="evidence" value="ECO:0007669"/>
    <property type="project" value="InterPro"/>
</dbReference>
<evidence type="ECO:0000256" key="6">
    <source>
        <dbReference type="ARBA" id="ARBA00023052"/>
    </source>
</evidence>
<reference evidence="8" key="1">
    <citation type="submission" date="2021-03" db="EMBL/GenBank/DDBJ databases">
        <authorList>
            <person name="Wang G."/>
        </authorList>
    </citation>
    <scope>NUCLEOTIDE SEQUENCE</scope>
    <source>
        <strain evidence="8">KCTC 12899</strain>
    </source>
</reference>
<dbReference type="Pfam" id="PF02779">
    <property type="entry name" value="Transket_pyr"/>
    <property type="match status" value="1"/>
</dbReference>
<dbReference type="EMBL" id="JAFREP010000003">
    <property type="protein sequence ID" value="MBO1317659.1"/>
    <property type="molecule type" value="Genomic_DNA"/>
</dbReference>
<dbReference type="Pfam" id="PF16078">
    <property type="entry name" value="2-oxogl_dehyd_N"/>
    <property type="match status" value="1"/>
</dbReference>
<comment type="caution">
    <text evidence="8">The sequence shown here is derived from an EMBL/GenBank/DDBJ whole genome shotgun (WGS) entry which is preliminary data.</text>
</comment>
<dbReference type="Gene3D" id="1.10.287.1150">
    <property type="entry name" value="TPP helical domain"/>
    <property type="match status" value="1"/>
</dbReference>
<evidence type="ECO:0000256" key="4">
    <source>
        <dbReference type="ARBA" id="ARBA00012280"/>
    </source>
</evidence>
<dbReference type="InterPro" id="IPR011603">
    <property type="entry name" value="2oxoglutarate_DH_E1"/>
</dbReference>
<evidence type="ECO:0000256" key="3">
    <source>
        <dbReference type="ARBA" id="ARBA00006936"/>
    </source>
</evidence>
<protein>
    <recommendedName>
        <fullName evidence="4">oxoglutarate dehydrogenase (succinyl-transferring)</fullName>
        <ecNumber evidence="4">1.2.4.2</ecNumber>
    </recommendedName>
</protein>
<keyword evidence="6" id="KW-0786">Thiamine pyrophosphate</keyword>
<dbReference type="AlphaFoldDB" id="A0A8J7Q6K6"/>
<dbReference type="Gene3D" id="3.40.50.12470">
    <property type="match status" value="1"/>
</dbReference>
<proteinExistence type="inferred from homology"/>
<evidence type="ECO:0000256" key="5">
    <source>
        <dbReference type="ARBA" id="ARBA00023002"/>
    </source>
</evidence>
<dbReference type="GO" id="GO:0045252">
    <property type="term" value="C:oxoglutarate dehydrogenase complex"/>
    <property type="evidence" value="ECO:0007669"/>
    <property type="project" value="TreeGrafter"/>
</dbReference>
<dbReference type="GO" id="GO:0004591">
    <property type="term" value="F:oxoglutarate dehydrogenase (succinyl-transferring) activity"/>
    <property type="evidence" value="ECO:0007669"/>
    <property type="project" value="UniProtKB-EC"/>
</dbReference>
<dbReference type="Proteomes" id="UP000664417">
    <property type="component" value="Unassembled WGS sequence"/>
</dbReference>
<dbReference type="PANTHER" id="PTHR23152:SF4">
    <property type="entry name" value="2-OXOADIPATE DEHYDROGENASE COMPLEX COMPONENT E1"/>
    <property type="match status" value="1"/>
</dbReference>
<evidence type="ECO:0000313" key="8">
    <source>
        <dbReference type="EMBL" id="MBO1317659.1"/>
    </source>
</evidence>
<dbReference type="Gene3D" id="3.40.50.970">
    <property type="match status" value="1"/>
</dbReference>
<dbReference type="NCBIfam" id="TIGR00239">
    <property type="entry name" value="2oxo_dh_E1"/>
    <property type="match status" value="1"/>
</dbReference>
<dbReference type="PANTHER" id="PTHR23152">
    <property type="entry name" value="2-OXOGLUTARATE DEHYDROGENASE"/>
    <property type="match status" value="1"/>
</dbReference>
<dbReference type="EC" id="1.2.4.2" evidence="4"/>
<dbReference type="InterPro" id="IPR032106">
    <property type="entry name" value="2-oxogl_dehyd_N"/>
</dbReference>
<dbReference type="NCBIfam" id="NF006914">
    <property type="entry name" value="PRK09404.1"/>
    <property type="match status" value="1"/>
</dbReference>
<dbReference type="Pfam" id="PF16870">
    <property type="entry name" value="OxoGdeHyase_C"/>
    <property type="match status" value="1"/>
</dbReference>
<dbReference type="Gene3D" id="3.40.50.11610">
    <property type="entry name" value="Multifunctional 2-oxoglutarate metabolism enzyme, C-terminal domain"/>
    <property type="match status" value="1"/>
</dbReference>
<dbReference type="GO" id="GO:0005829">
    <property type="term" value="C:cytosol"/>
    <property type="evidence" value="ECO:0007669"/>
    <property type="project" value="TreeGrafter"/>
</dbReference>
<comment type="similarity">
    <text evidence="3">Belongs to the alpha-ketoglutarate dehydrogenase family.</text>
</comment>
<dbReference type="PIRSF" id="PIRSF000157">
    <property type="entry name" value="Oxoglu_dh_E1"/>
    <property type="match status" value="1"/>
</dbReference>
<keyword evidence="9" id="KW-1185">Reference proteome</keyword>
<comment type="function">
    <text evidence="2">E1 component of the 2-oxoglutarate dehydrogenase (OGDH) complex which catalyzes the decarboxylation of 2-oxoglutarate, the first step in the conversion of 2-oxoglutarate to succinyl-CoA and CO(2).</text>
</comment>
<dbReference type="RefSeq" id="WP_207857032.1">
    <property type="nucleotide sequence ID" value="NZ_JAFREP010000003.1"/>
</dbReference>
<name>A0A8J7Q6K6_9BACT</name>
<dbReference type="CDD" id="cd02016">
    <property type="entry name" value="TPP_E1_OGDC_like"/>
    <property type="match status" value="1"/>
</dbReference>
<comment type="cofactor">
    <cofactor evidence="1">
        <name>thiamine diphosphate</name>
        <dbReference type="ChEBI" id="CHEBI:58937"/>
    </cofactor>
</comment>
<keyword evidence="5 8" id="KW-0560">Oxidoreductase</keyword>
<dbReference type="SUPFAM" id="SSF52518">
    <property type="entry name" value="Thiamin diphosphate-binding fold (THDP-binding)"/>
    <property type="match status" value="2"/>
</dbReference>
<dbReference type="InterPro" id="IPR001017">
    <property type="entry name" value="DH_E1"/>
</dbReference>
<dbReference type="InterPro" id="IPR029061">
    <property type="entry name" value="THDP-binding"/>
</dbReference>
<evidence type="ECO:0000313" key="9">
    <source>
        <dbReference type="Proteomes" id="UP000664417"/>
    </source>
</evidence>
<dbReference type="GO" id="GO:0006099">
    <property type="term" value="P:tricarboxylic acid cycle"/>
    <property type="evidence" value="ECO:0007669"/>
    <property type="project" value="TreeGrafter"/>
</dbReference>
<dbReference type="InterPro" id="IPR005475">
    <property type="entry name" value="Transketolase-like_Pyr-bd"/>
</dbReference>
<organism evidence="8 9">
    <name type="scientific">Acanthopleuribacter pedis</name>
    <dbReference type="NCBI Taxonomy" id="442870"/>
    <lineage>
        <taxon>Bacteria</taxon>
        <taxon>Pseudomonadati</taxon>
        <taxon>Acidobacteriota</taxon>
        <taxon>Holophagae</taxon>
        <taxon>Acanthopleuribacterales</taxon>
        <taxon>Acanthopleuribacteraceae</taxon>
        <taxon>Acanthopleuribacter</taxon>
    </lineage>
</organism>